<reference evidence="12" key="1">
    <citation type="journal article" date="2023" name="Nat. Commun.">
        <title>Diploid and tetraploid genomes of Acorus and the evolution of monocots.</title>
        <authorList>
            <person name="Ma L."/>
            <person name="Liu K.W."/>
            <person name="Li Z."/>
            <person name="Hsiao Y.Y."/>
            <person name="Qi Y."/>
            <person name="Fu T."/>
            <person name="Tang G.D."/>
            <person name="Zhang D."/>
            <person name="Sun W.H."/>
            <person name="Liu D.K."/>
            <person name="Li Y."/>
            <person name="Chen G.Z."/>
            <person name="Liu X.D."/>
            <person name="Liao X.Y."/>
            <person name="Jiang Y.T."/>
            <person name="Yu X."/>
            <person name="Hao Y."/>
            <person name="Huang J."/>
            <person name="Zhao X.W."/>
            <person name="Ke S."/>
            <person name="Chen Y.Y."/>
            <person name="Wu W.L."/>
            <person name="Hsu J.L."/>
            <person name="Lin Y.F."/>
            <person name="Huang M.D."/>
            <person name="Li C.Y."/>
            <person name="Huang L."/>
            <person name="Wang Z.W."/>
            <person name="Zhao X."/>
            <person name="Zhong W.Y."/>
            <person name="Peng D.H."/>
            <person name="Ahmad S."/>
            <person name="Lan S."/>
            <person name="Zhang J.S."/>
            <person name="Tsai W.C."/>
            <person name="Van de Peer Y."/>
            <person name="Liu Z.J."/>
        </authorList>
    </citation>
    <scope>NUCLEOTIDE SEQUENCE</scope>
    <source>
        <strain evidence="12">SCP</strain>
    </source>
</reference>
<dbReference type="PANTHER" id="PTHR47960">
    <property type="entry name" value="DEAD-BOX ATP-DEPENDENT RNA HELICASE 50"/>
    <property type="match status" value="1"/>
</dbReference>
<dbReference type="SUPFAM" id="SSF52540">
    <property type="entry name" value="P-loop containing nucleoside triphosphate hydrolases"/>
    <property type="match status" value="1"/>
</dbReference>
<evidence type="ECO:0000256" key="4">
    <source>
        <dbReference type="ARBA" id="ARBA00022806"/>
    </source>
</evidence>
<dbReference type="AlphaFoldDB" id="A0AAV9BTP5"/>
<dbReference type="InterPro" id="IPR014014">
    <property type="entry name" value="RNA_helicase_DEAD_Q_motif"/>
</dbReference>
<protein>
    <submittedName>
        <fullName evidence="12">DEAD-box ATP-dependent RNA helicase 50</fullName>
    </submittedName>
</protein>
<keyword evidence="8" id="KW-0732">Signal</keyword>
<feature type="domain" description="Helicase C-terminal" evidence="10">
    <location>
        <begin position="643"/>
        <end position="802"/>
    </location>
</feature>
<dbReference type="GO" id="GO:0005524">
    <property type="term" value="F:ATP binding"/>
    <property type="evidence" value="ECO:0007669"/>
    <property type="project" value="UniProtKB-KW"/>
</dbReference>
<dbReference type="InterPro" id="IPR001650">
    <property type="entry name" value="Helicase_C-like"/>
</dbReference>
<dbReference type="PROSITE" id="PS51194">
    <property type="entry name" value="HELICASE_CTER"/>
    <property type="match status" value="1"/>
</dbReference>
<accession>A0AAV9BTP5</accession>
<proteinExistence type="inferred from homology"/>
<evidence type="ECO:0000313" key="12">
    <source>
        <dbReference type="EMBL" id="KAK1279274.1"/>
    </source>
</evidence>
<dbReference type="Proteomes" id="UP001179952">
    <property type="component" value="Unassembled WGS sequence"/>
</dbReference>
<feature type="chain" id="PRO_5043956312" evidence="8">
    <location>
        <begin position="23"/>
        <end position="805"/>
    </location>
</feature>
<organism evidence="12 13">
    <name type="scientific">Acorus gramineus</name>
    <name type="common">Dwarf sweet flag</name>
    <dbReference type="NCBI Taxonomy" id="55184"/>
    <lineage>
        <taxon>Eukaryota</taxon>
        <taxon>Viridiplantae</taxon>
        <taxon>Streptophyta</taxon>
        <taxon>Embryophyta</taxon>
        <taxon>Tracheophyta</taxon>
        <taxon>Spermatophyta</taxon>
        <taxon>Magnoliopsida</taxon>
        <taxon>Liliopsida</taxon>
        <taxon>Acoraceae</taxon>
        <taxon>Acorus</taxon>
    </lineage>
</organism>
<dbReference type="Pfam" id="PF00270">
    <property type="entry name" value="DEAD"/>
    <property type="match status" value="1"/>
</dbReference>
<dbReference type="PROSITE" id="PS51195">
    <property type="entry name" value="Q_MOTIF"/>
    <property type="match status" value="1"/>
</dbReference>
<name>A0AAV9BTP5_ACOGR</name>
<keyword evidence="5" id="KW-0067">ATP-binding</keyword>
<dbReference type="SMART" id="SM00487">
    <property type="entry name" value="DEXDc"/>
    <property type="match status" value="1"/>
</dbReference>
<dbReference type="InterPro" id="IPR044742">
    <property type="entry name" value="DEAD/DEAH_RhlB"/>
</dbReference>
<feature type="region of interest" description="Disordered" evidence="7">
    <location>
        <begin position="277"/>
        <end position="313"/>
    </location>
</feature>
<dbReference type="CDD" id="cd00268">
    <property type="entry name" value="DEADc"/>
    <property type="match status" value="1"/>
</dbReference>
<sequence>MTKLQTFYVLAALCFLSTLVVAFSHSEHKPTFIIQGRVYCDTCRAGFETPATIYIPGANVRIECRNFTTGVVSYTGTGVTDKSGTYKLEVVDDREDEICDVALVSSPIEECTEIKEGRDRARIVLTHNNGMSSNVRYANSLGFLRDVPFPICGQLLLQDGDDGVLGTSLHPRRHCSNGGNFILSKVGTRWTVAARAGYVRKPMEMPGAYQLVDEETGESFIVWGDPDSPIPSKEVLSWKPNKERPSRDGVGETAVRMGGGSVGSFDRLKAQSIRALMKKRSTQTKRRDVEESHQLGVENNTPTYKGEHLSSETGFSARKRDVTMLGEQRITSRTDEVSQMTNQPALVPEQAMRPTKADSSGTRNGSALKGWNNAGSMRDSGMHSTGYSKQPRRITNDGGFFSRKSFKELGCSPDMISSLKGQLFLRPSHIQAMAYADVLEGKSCILADQSGSGKTLAYLAPIIQRMRQEELSGISKSSSCSPRILILVPTAELASQKTQLESLQQDLDVLIATPGRFLFLLQEGFLRLNNLKWTRRNHVHADISVTLYYLSAVLDEVDILFGDEGFEQVLQSLISSGPVVTQYLFVTATLPLDIYNKLVEIFPDCEVIMGPGMHRTSSGLEEVLVDCSGKDGDEKTPETAFLNKKSALMQLAEENPVPKTIIFCNKIETCRKVENVLKRFDRQGSRIKVLPFHAALAQDLRVANMKEFLGSDSKDCLFLICTDRASRGIDFVNINHVVLFDFPRDPSEYVRRVGRTARGAGGKGKAFVFVVGKQVPLAQRIIERNMKGHPLHDVPNAYELSTSLM</sequence>
<feature type="domain" description="Helicase ATP-binding" evidence="9">
    <location>
        <begin position="435"/>
        <end position="608"/>
    </location>
</feature>
<evidence type="ECO:0000256" key="8">
    <source>
        <dbReference type="SAM" id="SignalP"/>
    </source>
</evidence>
<feature type="signal peptide" evidence="8">
    <location>
        <begin position="1"/>
        <end position="22"/>
    </location>
</feature>
<keyword evidence="13" id="KW-1185">Reference proteome</keyword>
<dbReference type="InterPro" id="IPR006040">
    <property type="entry name" value="Allergen_Ole_e_I_CS"/>
</dbReference>
<dbReference type="PROSITE" id="PS51192">
    <property type="entry name" value="HELICASE_ATP_BIND_1"/>
    <property type="match status" value="1"/>
</dbReference>
<evidence type="ECO:0000256" key="3">
    <source>
        <dbReference type="ARBA" id="ARBA00022801"/>
    </source>
</evidence>
<keyword evidence="4 12" id="KW-0347">Helicase</keyword>
<feature type="region of interest" description="Disordered" evidence="7">
    <location>
        <begin position="239"/>
        <end position="262"/>
    </location>
</feature>
<comment type="caution">
    <text evidence="12">The sequence shown here is derived from an EMBL/GenBank/DDBJ whole genome shotgun (WGS) entry which is preliminary data.</text>
</comment>
<evidence type="ECO:0000256" key="5">
    <source>
        <dbReference type="ARBA" id="ARBA00022840"/>
    </source>
</evidence>
<keyword evidence="2" id="KW-0547">Nucleotide-binding</keyword>
<dbReference type="Pfam" id="PF00271">
    <property type="entry name" value="Helicase_C"/>
    <property type="match status" value="1"/>
</dbReference>
<dbReference type="Gene3D" id="3.40.50.300">
    <property type="entry name" value="P-loop containing nucleotide triphosphate hydrolases"/>
    <property type="match status" value="3"/>
</dbReference>
<keyword evidence="3" id="KW-0378">Hydrolase</keyword>
<dbReference type="InterPro" id="IPR027417">
    <property type="entry name" value="P-loop_NTPase"/>
</dbReference>
<evidence type="ECO:0000313" key="13">
    <source>
        <dbReference type="Proteomes" id="UP001179952"/>
    </source>
</evidence>
<evidence type="ECO:0000259" key="11">
    <source>
        <dbReference type="PROSITE" id="PS51195"/>
    </source>
</evidence>
<dbReference type="GO" id="GO:0016787">
    <property type="term" value="F:hydrolase activity"/>
    <property type="evidence" value="ECO:0007669"/>
    <property type="project" value="UniProtKB-KW"/>
</dbReference>
<dbReference type="EMBL" id="JAUJYN010000001">
    <property type="protein sequence ID" value="KAK1279274.1"/>
    <property type="molecule type" value="Genomic_DNA"/>
</dbReference>
<reference evidence="12" key="2">
    <citation type="submission" date="2023-06" db="EMBL/GenBank/DDBJ databases">
        <authorList>
            <person name="Ma L."/>
            <person name="Liu K.-W."/>
            <person name="Li Z."/>
            <person name="Hsiao Y.-Y."/>
            <person name="Qi Y."/>
            <person name="Fu T."/>
            <person name="Tang G."/>
            <person name="Zhang D."/>
            <person name="Sun W.-H."/>
            <person name="Liu D.-K."/>
            <person name="Li Y."/>
            <person name="Chen G.-Z."/>
            <person name="Liu X.-D."/>
            <person name="Liao X.-Y."/>
            <person name="Jiang Y.-T."/>
            <person name="Yu X."/>
            <person name="Hao Y."/>
            <person name="Huang J."/>
            <person name="Zhao X.-W."/>
            <person name="Ke S."/>
            <person name="Chen Y.-Y."/>
            <person name="Wu W.-L."/>
            <person name="Hsu J.-L."/>
            <person name="Lin Y.-F."/>
            <person name="Huang M.-D."/>
            <person name="Li C.-Y."/>
            <person name="Huang L."/>
            <person name="Wang Z.-W."/>
            <person name="Zhao X."/>
            <person name="Zhong W.-Y."/>
            <person name="Peng D.-H."/>
            <person name="Ahmad S."/>
            <person name="Lan S."/>
            <person name="Zhang J.-S."/>
            <person name="Tsai W.-C."/>
            <person name="Van De Peer Y."/>
            <person name="Liu Z.-J."/>
        </authorList>
    </citation>
    <scope>NUCLEOTIDE SEQUENCE</scope>
    <source>
        <strain evidence="12">SCP</strain>
        <tissue evidence="12">Leaves</tissue>
    </source>
</reference>
<feature type="compositionally biased region" description="Basic and acidic residues" evidence="7">
    <location>
        <begin position="240"/>
        <end position="250"/>
    </location>
</feature>
<dbReference type="CDD" id="cd18787">
    <property type="entry name" value="SF2_C_DEAD"/>
    <property type="match status" value="1"/>
</dbReference>
<evidence type="ECO:0000259" key="9">
    <source>
        <dbReference type="PROSITE" id="PS51192"/>
    </source>
</evidence>
<dbReference type="GO" id="GO:0003676">
    <property type="term" value="F:nucleic acid binding"/>
    <property type="evidence" value="ECO:0007669"/>
    <property type="project" value="InterPro"/>
</dbReference>
<dbReference type="Pfam" id="PF01190">
    <property type="entry name" value="Pollen_Ole_e_1"/>
    <property type="match status" value="1"/>
</dbReference>
<dbReference type="InterPro" id="IPR014001">
    <property type="entry name" value="Helicase_ATP-bd"/>
</dbReference>
<feature type="domain" description="DEAD-box RNA helicase Q" evidence="11">
    <location>
        <begin position="404"/>
        <end position="432"/>
    </location>
</feature>
<comment type="similarity">
    <text evidence="1">Belongs to the Ole e I family.</text>
</comment>
<feature type="short sequence motif" description="Q motif" evidence="6">
    <location>
        <begin position="404"/>
        <end position="432"/>
    </location>
</feature>
<feature type="region of interest" description="Disordered" evidence="7">
    <location>
        <begin position="350"/>
        <end position="395"/>
    </location>
</feature>
<dbReference type="SMART" id="SM00490">
    <property type="entry name" value="HELICc"/>
    <property type="match status" value="1"/>
</dbReference>
<evidence type="ECO:0000256" key="2">
    <source>
        <dbReference type="ARBA" id="ARBA00022741"/>
    </source>
</evidence>
<evidence type="ECO:0000256" key="1">
    <source>
        <dbReference type="ARBA" id="ARBA00010049"/>
    </source>
</evidence>
<dbReference type="PROSITE" id="PS00925">
    <property type="entry name" value="OLEEI"/>
    <property type="match status" value="1"/>
</dbReference>
<evidence type="ECO:0000256" key="6">
    <source>
        <dbReference type="PROSITE-ProRule" id="PRU00552"/>
    </source>
</evidence>
<dbReference type="GO" id="GO:0005615">
    <property type="term" value="C:extracellular space"/>
    <property type="evidence" value="ECO:0007669"/>
    <property type="project" value="InterPro"/>
</dbReference>
<gene>
    <name evidence="12" type="ORF">QJS04_geneDACA004746</name>
</gene>
<evidence type="ECO:0000259" key="10">
    <source>
        <dbReference type="PROSITE" id="PS51194"/>
    </source>
</evidence>
<evidence type="ECO:0000256" key="7">
    <source>
        <dbReference type="SAM" id="MobiDB-lite"/>
    </source>
</evidence>
<dbReference type="InterPro" id="IPR011545">
    <property type="entry name" value="DEAD/DEAH_box_helicase_dom"/>
</dbReference>
<dbReference type="GO" id="GO:0003724">
    <property type="term" value="F:RNA helicase activity"/>
    <property type="evidence" value="ECO:0007669"/>
    <property type="project" value="InterPro"/>
</dbReference>